<dbReference type="AlphaFoldDB" id="A0AAV1UUG8"/>
<feature type="compositionally biased region" description="Polar residues" evidence="1">
    <location>
        <begin position="424"/>
        <end position="452"/>
    </location>
</feature>
<dbReference type="PROSITE" id="PS01159">
    <property type="entry name" value="WW_DOMAIN_1"/>
    <property type="match status" value="1"/>
</dbReference>
<feature type="domain" description="WW" evidence="2">
    <location>
        <begin position="302"/>
        <end position="336"/>
    </location>
</feature>
<evidence type="ECO:0000259" key="2">
    <source>
        <dbReference type="PROSITE" id="PS50020"/>
    </source>
</evidence>
<evidence type="ECO:0000313" key="4">
    <source>
        <dbReference type="Proteomes" id="UP001162060"/>
    </source>
</evidence>
<protein>
    <recommendedName>
        <fullName evidence="2">WW domain-containing protein</fullName>
    </recommendedName>
</protein>
<name>A0AAV1UUG8_9STRA</name>
<dbReference type="PROSITE" id="PS50020">
    <property type="entry name" value="WW_DOMAIN_2"/>
    <property type="match status" value="1"/>
</dbReference>
<feature type="region of interest" description="Disordered" evidence="1">
    <location>
        <begin position="1"/>
        <end position="52"/>
    </location>
</feature>
<reference evidence="3" key="1">
    <citation type="submission" date="2024-01" db="EMBL/GenBank/DDBJ databases">
        <authorList>
            <person name="Webb A."/>
        </authorList>
    </citation>
    <scope>NUCLEOTIDE SEQUENCE</scope>
    <source>
        <strain evidence="3">Pm1</strain>
    </source>
</reference>
<dbReference type="Proteomes" id="UP001162060">
    <property type="component" value="Unassembled WGS sequence"/>
</dbReference>
<organism evidence="3 4">
    <name type="scientific">Peronospora matthiolae</name>
    <dbReference type="NCBI Taxonomy" id="2874970"/>
    <lineage>
        <taxon>Eukaryota</taxon>
        <taxon>Sar</taxon>
        <taxon>Stramenopiles</taxon>
        <taxon>Oomycota</taxon>
        <taxon>Peronosporomycetes</taxon>
        <taxon>Peronosporales</taxon>
        <taxon>Peronosporaceae</taxon>
        <taxon>Peronospora</taxon>
    </lineage>
</organism>
<dbReference type="InterPro" id="IPR001202">
    <property type="entry name" value="WW_dom"/>
</dbReference>
<gene>
    <name evidence="3" type="ORF">PM001_LOCUS22185</name>
</gene>
<accession>A0AAV1UUG8</accession>
<evidence type="ECO:0000256" key="1">
    <source>
        <dbReference type="SAM" id="MobiDB-lite"/>
    </source>
</evidence>
<evidence type="ECO:0000313" key="3">
    <source>
        <dbReference type="EMBL" id="CAK7937035.1"/>
    </source>
</evidence>
<dbReference type="EMBL" id="CAKLBY020000226">
    <property type="protein sequence ID" value="CAK7937035.1"/>
    <property type="molecule type" value="Genomic_DNA"/>
</dbReference>
<feature type="region of interest" description="Disordered" evidence="1">
    <location>
        <begin position="415"/>
        <end position="458"/>
    </location>
</feature>
<proteinExistence type="predicted"/>
<feature type="compositionally biased region" description="Low complexity" evidence="1">
    <location>
        <begin position="31"/>
        <end position="52"/>
    </location>
</feature>
<comment type="caution">
    <text evidence="3">The sequence shown here is derived from an EMBL/GenBank/DDBJ whole genome shotgun (WGS) entry which is preliminary data.</text>
</comment>
<sequence length="458" mass="51687">MTHSSPLSRPRDSNGSDHSSYVAKPRRARGSIDSIASSASGEGESSSSSSSSSVLRVSKEVENIGARVAISKKRVTWCFVLAGSEQVHTVMLEHSRISAKKRLKLDGKRLFTSEQYATNWQYDFHVGVDVLTPFRVIIRDVKTAVVDERRLETVYELVAEGVPWDQLAERMLLAAFRHQSTSVWSSDIYVRRVDETCGELLSDGDERPPGTLLTWTFAFGLNGNVHKLELRDLDKGEFVVVLDCRELKRVNFDDIQEDMWEFEYDLEDQHELDLVVTLVDEHKTYDFFIDGSAWSDIGQTDFVLESGWYPVYSRSRCAVYFRHEGSGDTQWEKPIVDRGSSQASQRLQGMSLSSQTSNGLVQELFTVKDSIEDPVGERESAPQLVRMKHPLQPVQEVPEGLEAQEVTLIDFSDLPEQVQKSEKSGNVNDPFNPVTHTQLVNADQKRQPSQQPVDLLSL</sequence>